<dbReference type="Proteomes" id="UP000293360">
    <property type="component" value="Unassembled WGS sequence"/>
</dbReference>
<dbReference type="AlphaFoldDB" id="A0A4Q4SV55"/>
<keyword evidence="2" id="KW-1185">Reference proteome</keyword>
<protein>
    <submittedName>
        <fullName evidence="1">Uncharacterized protein</fullName>
    </submittedName>
</protein>
<comment type="caution">
    <text evidence="1">The sequence shown here is derived from an EMBL/GenBank/DDBJ whole genome shotgun (WGS) entry which is preliminary data.</text>
</comment>
<dbReference type="EMBL" id="QJNU01001565">
    <property type="protein sequence ID" value="RYO75322.1"/>
    <property type="molecule type" value="Genomic_DNA"/>
</dbReference>
<organism evidence="1 2">
    <name type="scientific">Monosporascus ibericus</name>
    <dbReference type="NCBI Taxonomy" id="155417"/>
    <lineage>
        <taxon>Eukaryota</taxon>
        <taxon>Fungi</taxon>
        <taxon>Dikarya</taxon>
        <taxon>Ascomycota</taxon>
        <taxon>Pezizomycotina</taxon>
        <taxon>Sordariomycetes</taxon>
        <taxon>Xylariomycetidae</taxon>
        <taxon>Xylariales</taxon>
        <taxon>Xylariales incertae sedis</taxon>
        <taxon>Monosporascus</taxon>
    </lineage>
</organism>
<accession>A0A4Q4SV55</accession>
<reference evidence="1 2" key="1">
    <citation type="submission" date="2018-06" db="EMBL/GenBank/DDBJ databases">
        <title>Complete Genomes of Monosporascus.</title>
        <authorList>
            <person name="Robinson A.J."/>
            <person name="Natvig D.O."/>
        </authorList>
    </citation>
    <scope>NUCLEOTIDE SEQUENCE [LARGE SCALE GENOMIC DNA]</scope>
    <source>
        <strain evidence="1 2">CBS 110550</strain>
    </source>
</reference>
<dbReference type="OrthoDB" id="4716464at2759"/>
<evidence type="ECO:0000313" key="1">
    <source>
        <dbReference type="EMBL" id="RYO75322.1"/>
    </source>
</evidence>
<name>A0A4Q4SV55_9PEZI</name>
<proteinExistence type="predicted"/>
<gene>
    <name evidence="1" type="ORF">DL764_010492</name>
</gene>
<evidence type="ECO:0000313" key="2">
    <source>
        <dbReference type="Proteomes" id="UP000293360"/>
    </source>
</evidence>
<sequence length="360" mass="38330">MQAPRLVPMAGSREKNHFGFGGPPLIDDSTSISAGNMPAGIPSPTIEDVQSSTAQHVQANMANFAEEQGRTPWGHGRPPFGNTATALDNRGGLFQAITDSGQSASSAPVTTSIWASPSPDALDHTQGFNIAAGRRAMAAYSSISSQGRTPLGHGRPPFGNTATALGGHDGLFQATINSGQSASSASVAANVWAATSSPDNLDYQQGLNLAAGTQSIAAYDSTLPAYTLVPPVFPSYFQQLPKEIQAQQIEIVLISLRQSGAQYAEISNTIRALFGVEITPNALVKRFGKLQDQYFGPLPEAVKKAMPDLVAAVKDKMACMDLRLSEAEKKAMEDILKELPQIIPRFVQHRVMQKRKGMDK</sequence>